<keyword evidence="3" id="KW-0865">Zymogen</keyword>
<comment type="subunit">
    <text evidence="4">Heterodimer of an alpha subunit and a beta subunit processed from the same precursor.</text>
</comment>
<proteinExistence type="inferred from homology"/>
<reference evidence="6 7" key="1">
    <citation type="submission" date="2024-06" db="EMBL/GenBank/DDBJ databases">
        <authorList>
            <person name="Chen R.Y."/>
        </authorList>
    </citation>
    <scope>NUCLEOTIDE SEQUENCE [LARGE SCALE GENOMIC DNA]</scope>
    <source>
        <strain evidence="6 7">D2</strain>
    </source>
</reference>
<dbReference type="Gene3D" id="1.10.439.10">
    <property type="entry name" value="Penicillin Amidohydrolase, domain 1"/>
    <property type="match status" value="1"/>
</dbReference>
<dbReference type="Gene3D" id="1.10.1400.10">
    <property type="match status" value="1"/>
</dbReference>
<evidence type="ECO:0000313" key="6">
    <source>
        <dbReference type="EMBL" id="MER2494071.1"/>
    </source>
</evidence>
<dbReference type="PANTHER" id="PTHR34218">
    <property type="entry name" value="PEPTIDASE S45 PENICILLIN AMIDASE"/>
    <property type="match status" value="1"/>
</dbReference>
<dbReference type="SUPFAM" id="SSF56235">
    <property type="entry name" value="N-terminal nucleophile aminohydrolases (Ntn hydrolases)"/>
    <property type="match status" value="1"/>
</dbReference>
<keyword evidence="5" id="KW-1133">Transmembrane helix</keyword>
<evidence type="ECO:0000256" key="5">
    <source>
        <dbReference type="SAM" id="Phobius"/>
    </source>
</evidence>
<gene>
    <name evidence="6" type="ORF">ABS311_19525</name>
</gene>
<dbReference type="EC" id="3.5.1.-" evidence="6"/>
<dbReference type="CDD" id="cd03747">
    <property type="entry name" value="Ntn_PGA_like"/>
    <property type="match status" value="1"/>
</dbReference>
<evidence type="ECO:0000256" key="2">
    <source>
        <dbReference type="ARBA" id="ARBA00022801"/>
    </source>
</evidence>
<protein>
    <submittedName>
        <fullName evidence="6">Penicillin acylase family protein</fullName>
        <ecNumber evidence="6">3.5.1.-</ecNumber>
    </submittedName>
</protein>
<dbReference type="Gene3D" id="2.30.120.10">
    <property type="match status" value="1"/>
</dbReference>
<feature type="transmembrane region" description="Helical" evidence="5">
    <location>
        <begin position="12"/>
        <end position="36"/>
    </location>
</feature>
<evidence type="ECO:0000313" key="7">
    <source>
        <dbReference type="Proteomes" id="UP001467690"/>
    </source>
</evidence>
<dbReference type="InterPro" id="IPR043146">
    <property type="entry name" value="Penicillin_amidase_N_B-knob"/>
</dbReference>
<dbReference type="InterPro" id="IPR043147">
    <property type="entry name" value="Penicillin_amidase_A-knob"/>
</dbReference>
<dbReference type="InterPro" id="IPR014395">
    <property type="entry name" value="Pen/GL7ACA/AHL_acylase"/>
</dbReference>
<dbReference type="GO" id="GO:0016787">
    <property type="term" value="F:hydrolase activity"/>
    <property type="evidence" value="ECO:0007669"/>
    <property type="project" value="UniProtKB-KW"/>
</dbReference>
<dbReference type="InterPro" id="IPR002692">
    <property type="entry name" value="S45"/>
</dbReference>
<dbReference type="PANTHER" id="PTHR34218:SF4">
    <property type="entry name" value="ACYL-HOMOSERINE LACTONE ACYLASE QUIP"/>
    <property type="match status" value="1"/>
</dbReference>
<comment type="similarity">
    <text evidence="1">Belongs to the peptidase S45 family.</text>
</comment>
<organism evidence="6 7">
    <name type="scientific">Catenovulum sediminis</name>
    <dbReference type="NCBI Taxonomy" id="1740262"/>
    <lineage>
        <taxon>Bacteria</taxon>
        <taxon>Pseudomonadati</taxon>
        <taxon>Pseudomonadota</taxon>
        <taxon>Gammaproteobacteria</taxon>
        <taxon>Alteromonadales</taxon>
        <taxon>Alteromonadaceae</taxon>
        <taxon>Catenovulum</taxon>
    </lineage>
</organism>
<comment type="caution">
    <text evidence="6">The sequence shown here is derived from an EMBL/GenBank/DDBJ whole genome shotgun (WGS) entry which is preliminary data.</text>
</comment>
<name>A0ABV1RMA2_9ALTE</name>
<dbReference type="Gene3D" id="3.60.20.10">
    <property type="entry name" value="Glutamine Phosphoribosylpyrophosphate, subunit 1, domain 1"/>
    <property type="match status" value="1"/>
</dbReference>
<evidence type="ECO:0000256" key="4">
    <source>
        <dbReference type="ARBA" id="ARBA00038735"/>
    </source>
</evidence>
<keyword evidence="5" id="KW-0812">Transmembrane</keyword>
<dbReference type="InterPro" id="IPR023343">
    <property type="entry name" value="Penicillin_amidase_dom1"/>
</dbReference>
<dbReference type="RefSeq" id="WP_350403103.1">
    <property type="nucleotide sequence ID" value="NZ_JBELOE010000281.1"/>
</dbReference>
<accession>A0ABV1RMA2</accession>
<dbReference type="PIRSF" id="PIRSF001227">
    <property type="entry name" value="Pen_acylase"/>
    <property type="match status" value="1"/>
</dbReference>
<dbReference type="InterPro" id="IPR029055">
    <property type="entry name" value="Ntn_hydrolases_N"/>
</dbReference>
<dbReference type="EMBL" id="JBELOE010000281">
    <property type="protein sequence ID" value="MER2494071.1"/>
    <property type="molecule type" value="Genomic_DNA"/>
</dbReference>
<sequence length="849" mass="95790">MHFFTLVIQRHPLLARVCLFVLLPIVLLCFATLYVLDLSLAQNHQQIKVPELNAPVTIDYDHNAIPTISASEDLAVFYGMGFVHAQNRLWQMEMNRRTAAGRLSEILGRSTLESDKLMRVLGLYENAKKMWQQLPADDKKVLTAYVKGVNAGMAQLNVLPPEFLLYQHQPEKWTEVDSLSWMQLLSFQLSNSMLTDIQRAALIQAYGLEKTQALMPLDIDASAITQLATVQNMADLEPLIALAQNFQAQQKQFVGSNSWVVSGKHTKSGQPLLANDPHLAYSTPAIFYLAKLNGDKLAAEGASFPGLPFIVIGRNAQIAWGLTNMMADTQDIYVERVNPHNINQYLYDGKYLAMQLKTELIEVKSDFLKPAEPAVTINIRRTIHGPVISDLNRSENSFAYSLKWTGDEQNGGTFSSFLALNYAQNWTQFKQALSTFVAPVHNFVYADKQGNIGRYAPGLIPLRSENSGMLPKPGWLSDTNWQGWVEHAQLPQQYNPPSGMIVAANHNLLAEDYPFYLGNDWAPGYRAQRVQSLLQSLVQSGALAEPQSFKNIQQDITLPKAPAFLTVIRDLQAWLENHQAQTQNAENQQTEKYIQTLQFLANWQGEMSADSAQATIFSAWMAHFTRLLVEDDIQATADFINARNYLAQFKEQENLWLLQQVLSQGNTLWCDYQLTATTESCQQLLWIALQHAVDELEKSYSSDIENLQWRQVHHAHFPHFPMSDAKYLTRSRAKSDNLLAGLFHRQAQSKGSGYTINVAPVTLDETRRFAQLVGPVYRQVIELADNGQFWFTAIAGQSGNPLSQHYDDFTDAHQAGRYFTFSSGGRDRDKLPLMLLPELTVSQRASQWN</sequence>
<dbReference type="Proteomes" id="UP001467690">
    <property type="component" value="Unassembled WGS sequence"/>
</dbReference>
<dbReference type="Pfam" id="PF01804">
    <property type="entry name" value="Penicil_amidase"/>
    <property type="match status" value="1"/>
</dbReference>
<keyword evidence="5" id="KW-0472">Membrane</keyword>
<keyword evidence="2 6" id="KW-0378">Hydrolase</keyword>
<evidence type="ECO:0000256" key="1">
    <source>
        <dbReference type="ARBA" id="ARBA00006586"/>
    </source>
</evidence>
<evidence type="ECO:0000256" key="3">
    <source>
        <dbReference type="ARBA" id="ARBA00023145"/>
    </source>
</evidence>
<keyword evidence="7" id="KW-1185">Reference proteome</keyword>